<dbReference type="RefSeq" id="WP_134849955.1">
    <property type="nucleotide sequence ID" value="NZ_CP197400.1"/>
</dbReference>
<dbReference type="Proteomes" id="UP000297225">
    <property type="component" value="Unassembled WGS sequence"/>
</dbReference>
<sequence length="229" mass="26870">MNDEFRTLLDLLEEVKQQNKEIKTSVANLEGRPNGTSTEVFEQELQALTKTLQMVLDDHIKRKKELTKVAIVLGKRIAEIKNGFANSTKASNEVVAKLEETQSTQTPSITKKYFLLDAKRWIQWAIWGILVLLVTGFFSWNIHLHKTNQSLKDYALRYRILRMQHSESNDSFAQLDSIFETHRSENTIEQLRERVTNYEAAVRRQAELLHRQQEQLMKEQEELSRKNKR</sequence>
<name>A0A4Y8WMH5_9PORP</name>
<evidence type="ECO:0000313" key="1">
    <source>
        <dbReference type="EMBL" id="TFH94336.1"/>
    </source>
</evidence>
<dbReference type="AlphaFoldDB" id="A0A4Y8WMH5"/>
<dbReference type="STRING" id="1122973.GCA_000379925_00753"/>
<dbReference type="OrthoDB" id="1080139at2"/>
<evidence type="ECO:0000313" key="2">
    <source>
        <dbReference type="Proteomes" id="UP000297225"/>
    </source>
</evidence>
<organism evidence="1 2">
    <name type="scientific">Porphyromonas levii</name>
    <dbReference type="NCBI Taxonomy" id="28114"/>
    <lineage>
        <taxon>Bacteria</taxon>
        <taxon>Pseudomonadati</taxon>
        <taxon>Bacteroidota</taxon>
        <taxon>Bacteroidia</taxon>
        <taxon>Bacteroidales</taxon>
        <taxon>Porphyromonadaceae</taxon>
        <taxon>Porphyromonas</taxon>
    </lineage>
</organism>
<reference evidence="1 2" key="1">
    <citation type="submission" date="2019-03" db="EMBL/GenBank/DDBJ databases">
        <title>Porphyromonas levii Isolated from the Uterus of Dairy Cows.</title>
        <authorList>
            <person name="Francis A.M."/>
        </authorList>
    </citation>
    <scope>NUCLEOTIDE SEQUENCE [LARGE SCALE GENOMIC DNA]</scope>
    <source>
        <strain evidence="1 2">AF5678</strain>
    </source>
</reference>
<accession>A0A4Y8WMH5</accession>
<gene>
    <name evidence="1" type="ORF">E4P47_07915</name>
</gene>
<comment type="caution">
    <text evidence="1">The sequence shown here is derived from an EMBL/GenBank/DDBJ whole genome shotgun (WGS) entry which is preliminary data.</text>
</comment>
<protein>
    <submittedName>
        <fullName evidence="1">Uncharacterized protein</fullName>
    </submittedName>
</protein>
<keyword evidence="2" id="KW-1185">Reference proteome</keyword>
<proteinExistence type="predicted"/>
<dbReference type="EMBL" id="SPNC01000137">
    <property type="protein sequence ID" value="TFH94336.1"/>
    <property type="molecule type" value="Genomic_DNA"/>
</dbReference>